<dbReference type="AlphaFoldDB" id="A0A385Z8J2"/>
<organism evidence="1 2">
    <name type="scientific">Pseudomonas cavernae</name>
    <dbReference type="NCBI Taxonomy" id="2320867"/>
    <lineage>
        <taxon>Bacteria</taxon>
        <taxon>Pseudomonadati</taxon>
        <taxon>Pseudomonadota</taxon>
        <taxon>Gammaproteobacteria</taxon>
        <taxon>Pseudomonadales</taxon>
        <taxon>Pseudomonadaceae</taxon>
        <taxon>Pseudomonas</taxon>
    </lineage>
</organism>
<dbReference type="RefSeq" id="WP_119895747.1">
    <property type="nucleotide sequence ID" value="NZ_CP032419.1"/>
</dbReference>
<dbReference type="KEGG" id="pcav:D3880_14540"/>
<dbReference type="OrthoDB" id="378654at2"/>
<reference evidence="2" key="1">
    <citation type="submission" date="2018-09" db="EMBL/GenBank/DDBJ databases">
        <authorList>
            <person name="Zhu H."/>
        </authorList>
    </citation>
    <scope>NUCLEOTIDE SEQUENCE [LARGE SCALE GENOMIC DNA]</scope>
    <source>
        <strain evidence="2">K2W31S-8</strain>
    </source>
</reference>
<proteinExistence type="predicted"/>
<sequence length="316" mass="36122">MNAFASLADLPRQLRQPHVRDLAWVLLAPPLLDSSPWPQRHPLSASVWAQAPGLLGDWLLRLDSDSQALDDWLAQHPIRRLGLYYERLWQFALLAAPDIQLLTTNLPIRQADGHTLGELDLLLRDAEGVHHLELAIKLYLGPQHGDGRDPAHWLGPGSHDRLDLKIDHLKRHQLPLSSHPQARVALAEFELSEVKAELWMAGYLFFPWPGTCQAPRNINPRHLHGRWLHRRDWPAFHASEGRGQWQPLARHAWLAPAQAAPEDLWDNPRLDEWLLNLAPKAPAQLLVRFVETAKGDWQEGERLFLVGDDWPQRLAD</sequence>
<dbReference type="Proteomes" id="UP000265560">
    <property type="component" value="Chromosome"/>
</dbReference>
<evidence type="ECO:0000313" key="1">
    <source>
        <dbReference type="EMBL" id="AYC35101.1"/>
    </source>
</evidence>
<accession>A0A385Z8J2</accession>
<gene>
    <name evidence="1" type="ORF">D3880_14540</name>
</gene>
<dbReference type="EMBL" id="CP032419">
    <property type="protein sequence ID" value="AYC35101.1"/>
    <property type="molecule type" value="Genomic_DNA"/>
</dbReference>
<dbReference type="Pfam" id="PF08907">
    <property type="entry name" value="DUF1853"/>
    <property type="match status" value="1"/>
</dbReference>
<evidence type="ECO:0000313" key="2">
    <source>
        <dbReference type="Proteomes" id="UP000265560"/>
    </source>
</evidence>
<name>A0A385Z8J2_9PSED</name>
<protein>
    <submittedName>
        <fullName evidence="1">DUF1853 family protein</fullName>
    </submittedName>
</protein>
<dbReference type="InterPro" id="IPR015003">
    <property type="entry name" value="DUF1853"/>
</dbReference>
<keyword evidence="2" id="KW-1185">Reference proteome</keyword>